<accession>A0A1I7WFK2</accession>
<dbReference type="Proteomes" id="UP000095283">
    <property type="component" value="Unplaced"/>
</dbReference>
<evidence type="ECO:0000313" key="1">
    <source>
        <dbReference type="Proteomes" id="UP000095283"/>
    </source>
</evidence>
<sequence>MNSFKKKLITVLAFRLIRVFTINLLPYESVFSPFSPLVYMLFLIFTMVDVDLISFYSRFPLNSTNSTALQFSSLPKSRLVLLYFIP</sequence>
<dbReference type="AlphaFoldDB" id="A0A1I7WFK2"/>
<proteinExistence type="predicted"/>
<dbReference type="WBParaSite" id="Hba_03731">
    <property type="protein sequence ID" value="Hba_03731"/>
    <property type="gene ID" value="Hba_03731"/>
</dbReference>
<keyword evidence="1" id="KW-1185">Reference proteome</keyword>
<name>A0A1I7WFK2_HETBA</name>
<protein>
    <submittedName>
        <fullName evidence="2">Uncharacterized protein</fullName>
    </submittedName>
</protein>
<organism evidence="1 2">
    <name type="scientific">Heterorhabditis bacteriophora</name>
    <name type="common">Entomopathogenic nematode worm</name>
    <dbReference type="NCBI Taxonomy" id="37862"/>
    <lineage>
        <taxon>Eukaryota</taxon>
        <taxon>Metazoa</taxon>
        <taxon>Ecdysozoa</taxon>
        <taxon>Nematoda</taxon>
        <taxon>Chromadorea</taxon>
        <taxon>Rhabditida</taxon>
        <taxon>Rhabditina</taxon>
        <taxon>Rhabditomorpha</taxon>
        <taxon>Strongyloidea</taxon>
        <taxon>Heterorhabditidae</taxon>
        <taxon>Heterorhabditis</taxon>
    </lineage>
</organism>
<evidence type="ECO:0000313" key="2">
    <source>
        <dbReference type="WBParaSite" id="Hba_03731"/>
    </source>
</evidence>
<reference evidence="2" key="1">
    <citation type="submission" date="2016-11" db="UniProtKB">
        <authorList>
            <consortium name="WormBaseParasite"/>
        </authorList>
    </citation>
    <scope>IDENTIFICATION</scope>
</reference>